<evidence type="ECO:0000256" key="1">
    <source>
        <dbReference type="ARBA" id="ARBA00001957"/>
    </source>
</evidence>
<comment type="similarity">
    <text evidence="2">Belongs to the ATP-dependent AMP-binding enzyme family.</text>
</comment>
<evidence type="ECO:0000256" key="4">
    <source>
        <dbReference type="ARBA" id="ARBA00022553"/>
    </source>
</evidence>
<gene>
    <name evidence="6" type="ORF">CRM94_23795</name>
</gene>
<dbReference type="InterPro" id="IPR025110">
    <property type="entry name" value="AMP-bd_C"/>
</dbReference>
<dbReference type="FunFam" id="3.40.50.12780:FF:000012">
    <property type="entry name" value="Non-ribosomal peptide synthetase"/>
    <property type="match status" value="5"/>
</dbReference>
<protein>
    <submittedName>
        <fullName evidence="6">Non-ribosomal peptide synthetase</fullName>
    </submittedName>
</protein>
<dbReference type="PROSITE" id="PS50075">
    <property type="entry name" value="CARRIER"/>
    <property type="match status" value="5"/>
</dbReference>
<reference evidence="7" key="1">
    <citation type="submission" date="2017-09" db="EMBL/GenBank/DDBJ databases">
        <title>FDA dAtabase for Regulatory Grade micrObial Sequences (FDA-ARGOS): Supporting development and validation of Infectious Disease Dx tests.</title>
        <authorList>
            <person name="Minogue T."/>
            <person name="Wolcott M."/>
            <person name="Wasieloski L."/>
            <person name="Aguilar W."/>
            <person name="Moore D."/>
            <person name="Tallon L."/>
            <person name="Sadzewicz L."/>
            <person name="Ott S."/>
            <person name="Zhao X."/>
            <person name="Nagaraj S."/>
            <person name="Vavikolanu K."/>
            <person name="Aluvathingal J."/>
            <person name="Nadendla S."/>
            <person name="Sichtig H."/>
        </authorList>
    </citation>
    <scope>NUCLEOTIDE SEQUENCE [LARGE SCALE GENOMIC DNA]</scope>
    <source>
        <strain evidence="7">FDAARGOS_390</strain>
    </source>
</reference>
<sequence length="5643" mass="617628">MNNLTDNSNRLKREALLKILQQRTTRQPEPVEPELRARSDRQAELPLSFAQQRLWFLAQLDGVSATYHIPLALRLRGRLDAAAWQRALDTLLDRHEALRSTFVAIGGQPQVRLLPVGTALPVTHHDLRDVPDAQQQLQRIGTQEAHAPFDLERGPLIRGCLVRLAEDEHAFLLTQHHIVADGWSFEVLLRELQALYGAYLDGLPDPLAPLAIQYPDYAAWQRQWLTGERLQAQVDYWRGTLADAPVLLELPTDRPRPAQQSFAGAHVPVRFDAELTQALRRLAQTHGVTLFMTVMAAWAIVLARLSGQQDLVIGTPSANRNRREIAPLIGFFVNTLALRLDLSGAPDTATLLARVRQAALAAQDHQDLPFEQVVEIVNPPRSLGYTPLFQAMFAWQSRQGQSLPLPGVDVTPLPLAYDSAKFDLELSLEENGEEIAGALSYATALYDPATMERHVAYLGALLLAMTRDDARSVHRLPLLAEAERDQLLYRWNDTDTAFPRERCIASLFEAQALDTPDAIAVAFDHDTLTYAALNTRANRLAHHLLDLGVGPDVRVALCVERSLDLVVGALAILKAGGAYVPLDPAYPAERLQFMLEDSEPVALLTQRRLEASIAGSAAIPVVLLDDPDAAWHGLGATSPDAAAQGLTARHLAYVVYTSGSTGTPKGVMVPHHGVVRLVRDTNYFQVQPDAAFALASNTSFDAATFEIWAPLLNGARIEVIRQETLLSPAALAAKLKQSKVTALFLTTALFNQIAREPVDAFSELHYLMFGGEAVDPQCVAQVLRRGKPRHLLHVYGPTETVTFASWYEVDRVEPGENVPIGRPISNTRFYVLDEHGEPVPIGAPGELYIGGAGVVRGYLNRPELSAERFVDDPYAAQAGARLYRTGDLVRYRPDGNLEFIGRNDFQVKIRGFRIELGEIEARIMARPEIRSAVVIAREDQPGNKRVVAYCVPEDGLDAPLDVEALHTHLLATMPAYMVPAAYVSLDALPLTPNGKLDRRALPVPDSSALARQAYEAPQGEIESALAEIWAELLGVERVGRHDGFFSLGGHSLLAVRLISRIAALGTELPLASLFASPTLAGLAAIIDERLEQGAAALPPITPISRDGELPLSFAQQRLWFLAQLDGVSATYHIPLALRLQGRLDATAWQRALDTLLDRHEALRSVFVAVQGQPQVRLLPVGTALPVTHHDLRDALDAQQQLQAISVREAHAPFDLEHGPLIRARLVRLSEDEHAFLLTQHHIVSDGWSFDVLFSELQALYRACLDGRPDPLAPLAVQYPDYAAWHRQLLSGERLQAQGEYWRDTLADAPVRLDLPTDHPRPAQQSFAGAHAPLQLDAGLTAALRRLSQAHGVTLFMTVMVAWAAVLARLSGQQDIVIGTPSANRNRQEVEPLIGFFVNTLALRLDLSGTPDAAALLARVRQAALAAQDHQDLPFEQVVEIVNPSRNLNHTPLFQVMFSWQTRQASSASLQLPDLDVSPLPLSYDTVKFDLELALEENGEAIAGVLGYSTALFERATIERHLAYLEAMLRAMARDETQALDHVDILPPEERELLLGNGNATQADYPEQHCIHQSFEQQVERTPDAVALVFEEQTLSYAQLNARANQLAHELIALGVQPDSRVAVCVERSPALVVGLLAVLKAGGAYVPLDPAYPGEHPAQILADADPAIVLADAAGRAALGEAALGGRRLLDPSALPPERPATNPVVPGLASQHLAYVIYTSGSTGKPKGVMVEHRQVASLLEAAAAPYRLDAEDVWCLFHSPASDLSVWETWGALCGGARLVIASHQVAGTPEALHRLICRHGVTVLGQSPGAFAALAAAAGQSPLRDRLRYVFLGRDALDAAVLPRWHAEHDEALPRLINMYGAAETAVHATHHALEPRDARRGGNPIGRPIAGRKLYLLDAHRQPVPLGAVGELYVGGDGVARAYLNRPELSAERFLDDPFAGRVNARMYRSGDLARYLPDGNLVLLGRLDQQLAIRGVRVEPARIEAHLLAHPAVREAVVLMRDEAADPRLVAYVVAEPDEQLIDVLREQLAARLPDYMVPAAFVRLDALPLTHNGKLDRCALPLEQPAPASRAYEAPEGETECTLAAVWAELLGIERIGRHDSFFVLGGFSLMAVRMIVKLRQKGLELAIRDLFQTPVLSVLAQRLDQQRSNRAREIEIPANRITPDTRAITPELLPLISLTQPEIDHLVQQVPGGVSAIQDIYALSPLQDGILFHHLLATRGDPYLVIQQAAFASREHLDRYLDAVQQVVARHDVLRTAFVWEGLSRPAQVVWRDAPLTLAELSLDPADGPVAEQLARRFDPREHRIDLGQAPLLRFATARDEQGRWLLVELLHHVIGDHSTMEILHREVQAILAGQAAQLPPAQPFRNAIAQARLGRSQQEHEAFFRAMLGDVEEPTLPFGLTEVHLDGSQVRESQRMLPQALNDQLRAQARRLGVSLASLCHLAWAQVLARASGQDRVVFGTVLFGRMQGGAGTDQAMGLFINTLPLRMDLDDTQVEQAARRMHTLLAGLIDHEHASLALAQQCSGIAPGSPLFSSLLNYRHNVIAAEPENVDAGFEFLHAQERTNYPLTLAVEDFGSSLGMTVQVVDSLDVDRVAAYFAQALDSLATALDRTPAMPVRQLDILPPEERALLHDWNATSTPYPEDVCLHQQFEQQVERTPDAVALVLEEQTLSYAQLNARANQLAHELIALGVQPDSRVGICLQRSSAMVVGLLAILKAGGAYVPLDPAYPGERLAHILIDADPGIVLVDTTGRAALGQDALDGRRLLDPNAPLPERPTSNPVVPGLTSRHLAYVIYTSGSTGKPKGAQNEHRALVNRLDWMQRAYALDASDRVLQKTPFGFDVSVWEFFWTLLNGATLVVAAPGIQGDPEALIALIDRQRITTAHFVPSMLNIFLGTEGVQACTSLQRLVCSGEALPVAAIRRCQALLPAARIHNLYGPTEAAIDVTAWTCPPDYAGSTVPIGRPIANTRIYLLDEHGQPVPLGAVGELHIGGVGVARGYLNRPELTAERFVRDPFVSDANARMYRTGDLARYLPDGNIEYLGRNDFQVKIRGFRIELGEIEARLAEYPAVREAVVLALGEGADKRLVAYVVAEHDESLIGAIRDHLAAQLPDYMVPTAFVRLDALPLSPNGKLDRRALPAPDSSALARQVYEAPQGEIECALAEIWAELLGVERVGRHDGFFSLGGHSLLAVRLVGRIAALGTELPLAKLFASPTLAGLAALITNRLDQGTAALPPITPVPRDGELPLSFAQQRLWFLAQLDGVSATYHIPLALRLQGRLDTAAWQRALDTLLDRHEALRSVFVAVQGQPQVRLLPVGTALPVTHHDLRDAPDAQQLLQAISAQEAHTPFDLEHGPLIRARLVRLSEDEHAFLLTQHHIVSDGWSFDVLFSELQALYRACLDGRPDPLAPLAIQYPDYAAWQRQWLTGERLQAQGEYWRQTLADAPTLLDLPTDHPRPAQQSFVGAHVPMRLDAELTQALRRLAQTHGATLFMTVMGAWAAVLARLSGQQDIVIGTPSANRNRQEVEPLIGFFVNTLALRLDLSGTPDAAALLARVRHAALAAQDHQDLPFEQIVEIVNPPRKLEHAPLFQVMFSWQSQQGTSLPLPELEVTALPPAYDTVKFDLELALEENGDEIFGTLSYSTALFHRATIERQAGYLEAMLRAMVRDETQAIDHVDILPPEERKLLLGDWNATQADYPEQHCIHQSFEQQVERTPDAVALVFEDQTLSYTQLNERANQLAHELIALGVQPDSRVAICVERSSAMLVGLLAILKAGGAYVPLDPAYPGERLAHILIDADPGIVLVDTAGRAALGQDALDERRLLDPNVLPAERSTSNPVVPRLTSRHLAYVIYTSGSTGKPKGVMVEHRQVLNFLSAMATAPGIHSRDRLLAITSMSFDIAALELYLPLGKGATVVLAARRDVMDPLALHDLIVRQRISMLQATPAIWRTLLAQPDIKLPLVALCGGEALQADLSLRLQAATRQVWNLYGPTETAIWSTVLPVRDDPARTLPASAIGRPIANTRIYLLDEHGQPVPTGAVGELHIGGDGVARGYLNRPELTAERFVHDPFAGDAIARMYRTGDLARYLPDGNIEYLGRNDHQVKIRGFRIELGEIEARLANHPAVREAVVLAIGDGADKRLVAYVVAEHDEQLVGALRSHLAAQLPDYMVPAAFVRLDALPLTPNGKVDRRALPAPDQSALARQAYEAPQGEIESALAEIWAELLGVERVSRHDSFFALGGHSLLAVRLVGRIAALGTELPLAKLFASPTLAGLAALIADRLDQGAAALPPITPVPRDGELPLSFAQQRLWFLAQLDGVSAIYHIPLALRLQGRLDTAAWQRALDTLLDRHEALRSTFVTVQGQPQVRLLPVGTALPVTHHDLRDAPDAQQLLQAISAQEAHTPFDLEHGPLIRARLVRLSEDEHAFLLTQHHIVSDAWSFEVLLGELQALYGAYLDGLPDPLAPLAIQYPDYAAWQRQWLTGERLQAQGEYWRQTLADAPALIDLPTDHPRPAQQSFAGAHVPVCLDAELTQALRRLAQAHGVTLFMTVMAAWAAVLARLSGQQDIVIGTPSANRNRQEVEPLIGFFVNTLALRLDLSGTPDAAALLARVRHAALAAQDHQDLPFEQVVEVVNPPRNLERSPLFQVMLSWQFRQGTSLQLPELEVAPLPPSHDTVKFDLELAFEESDDGIAGVLGYSTALFQRATIERHLAYLQAMLRAMVRDETQVIDHVDILPPEERKLLLGDWNATQADYPEQHCIHQSFEQQVERTPDAVALVFEEQTLSYAQLNERANQLAHELIALGVQPDSRVAICVERSSAMLVGLLAILKAGGAYVPLDPAYPGERLAHILIDADPGIVLVDTAGRAALGQDALDGRRLLDPNVLPAERSTSNPVVPRLTSRHLAYVIYTSGSTGKPKGVMVEHRQVLNFLSAMATAPGIHSRDRLLAITSMSFDIAALELYLPLGKGATVVLAARRDVMDPLALHDLIVRQRISMLQATPAIWRTLLAQPDIKLPLVALCGGEALQADLSLRLQAATRQVWNLYGPTETAIWSTVLPVRDDPARTLPASAIGRPIANTRIYLLDEHGQPVPTGAVGELHIGGDGVARGYLNRPELTAERFVHDPFAGDAIARMYRTGDLARYLPDGNIEYLGRNDHQVKIRGFRIELGEIEARLANHPAVREAVVLAIGDGADKRLVAYVVAEHDEQLVGALRSHLAAQLPDYMVPAAFVRLDALPLTPNGKVDRRALPAPDQSALARQAYEAPQGEIESALAEIWAELLGVERISRHDSFFALGGHSLLAVQLIIRIAELGYLLTLNEVFQHPELTSLAQRIASASASTQALEAVPVRVGGTQPPIFFLPTGLGDYSYAFSLASHIDSSFPIYALPWQSLHETPLSTIEAMASRMIALIKAVQPSGPYRFAGYSSGGLVAYAIAHALLEVNEEVSFVGLLDVSTPQALEAEMPESAQQVFIEWIEEKYQTAHESAIADLRARRDRAGLTELIESAQQFGLYPRHASLPVEVSRWEQIAHYAQTVRHYRPQPIARKVHQFHATELLGSGRTSRDAAGRQADAIDPGLGWDRILPASILHLIPVPGDHHSMVVDIGHRAQLGRKFNDVVLDSIDSLHPSDSPA</sequence>
<dbReference type="SUPFAM" id="SSF56801">
    <property type="entry name" value="Acetyl-CoA synthetase-like"/>
    <property type="match status" value="5"/>
</dbReference>
<dbReference type="SUPFAM" id="SSF52777">
    <property type="entry name" value="CoA-dependent acyltransferases"/>
    <property type="match status" value="10"/>
</dbReference>
<dbReference type="InterPro" id="IPR020845">
    <property type="entry name" value="AMP-binding_CS"/>
</dbReference>
<evidence type="ECO:0000313" key="6">
    <source>
        <dbReference type="EMBL" id="PEH37547.1"/>
    </source>
</evidence>
<dbReference type="Proteomes" id="UP000220629">
    <property type="component" value="Unassembled WGS sequence"/>
</dbReference>
<dbReference type="InterPro" id="IPR009081">
    <property type="entry name" value="PP-bd_ACP"/>
</dbReference>
<dbReference type="NCBIfam" id="NF004282">
    <property type="entry name" value="PRK05691.1"/>
    <property type="match status" value="5"/>
</dbReference>
<dbReference type="InterPro" id="IPR010071">
    <property type="entry name" value="AA_adenyl_dom"/>
</dbReference>
<dbReference type="GO" id="GO:0031177">
    <property type="term" value="F:phosphopantetheine binding"/>
    <property type="evidence" value="ECO:0007669"/>
    <property type="project" value="InterPro"/>
</dbReference>
<name>A0A2A7S1M6_BURGA</name>
<dbReference type="PROSITE" id="PS00012">
    <property type="entry name" value="PHOSPHOPANTETHEINE"/>
    <property type="match status" value="3"/>
</dbReference>
<accession>A0A2A7S1M6</accession>
<dbReference type="Gene3D" id="3.30.300.30">
    <property type="match status" value="5"/>
</dbReference>
<dbReference type="InterPro" id="IPR045851">
    <property type="entry name" value="AMP-bd_C_sf"/>
</dbReference>
<dbReference type="GO" id="GO:0003824">
    <property type="term" value="F:catalytic activity"/>
    <property type="evidence" value="ECO:0007669"/>
    <property type="project" value="InterPro"/>
</dbReference>
<organism evidence="6 7">
    <name type="scientific">Burkholderia gladioli</name>
    <name type="common">Pseudomonas marginata</name>
    <name type="synonym">Phytomonas marginata</name>
    <dbReference type="NCBI Taxonomy" id="28095"/>
    <lineage>
        <taxon>Bacteria</taxon>
        <taxon>Pseudomonadati</taxon>
        <taxon>Pseudomonadota</taxon>
        <taxon>Betaproteobacteria</taxon>
        <taxon>Burkholderiales</taxon>
        <taxon>Burkholderiaceae</taxon>
        <taxon>Burkholderia</taxon>
    </lineage>
</organism>
<dbReference type="CDD" id="cd19544">
    <property type="entry name" value="E-C_NRPS"/>
    <property type="match status" value="1"/>
</dbReference>
<dbReference type="NCBIfam" id="TIGR01733">
    <property type="entry name" value="AA-adenyl-dom"/>
    <property type="match status" value="5"/>
</dbReference>
<dbReference type="FunFam" id="3.30.559.10:FF:000012">
    <property type="entry name" value="Non-ribosomal peptide synthetase"/>
    <property type="match status" value="3"/>
</dbReference>
<feature type="domain" description="Carrier" evidence="5">
    <location>
        <begin position="4218"/>
        <end position="4292"/>
    </location>
</feature>
<dbReference type="Gene3D" id="3.30.559.10">
    <property type="entry name" value="Chloramphenicol acetyltransferase-like domain"/>
    <property type="match status" value="5"/>
</dbReference>
<dbReference type="CDD" id="cd12117">
    <property type="entry name" value="A_NRPS_Srf_like"/>
    <property type="match status" value="1"/>
</dbReference>
<comment type="cofactor">
    <cofactor evidence="1">
        <name>pantetheine 4'-phosphate</name>
        <dbReference type="ChEBI" id="CHEBI:47942"/>
    </cofactor>
</comment>
<dbReference type="InterPro" id="IPR001242">
    <property type="entry name" value="Condensation_dom"/>
</dbReference>
<dbReference type="CDD" id="cd17643">
    <property type="entry name" value="A_NRPS_Cytc1-like"/>
    <property type="match status" value="1"/>
</dbReference>
<dbReference type="FunFam" id="1.10.1200.10:FF:000016">
    <property type="entry name" value="Non-ribosomal peptide synthase"/>
    <property type="match status" value="2"/>
</dbReference>
<dbReference type="InterPro" id="IPR029058">
    <property type="entry name" value="AB_hydrolase_fold"/>
</dbReference>
<dbReference type="PANTHER" id="PTHR45527">
    <property type="entry name" value="NONRIBOSOMAL PEPTIDE SYNTHETASE"/>
    <property type="match status" value="1"/>
</dbReference>
<dbReference type="Pfam" id="PF00501">
    <property type="entry name" value="AMP-binding"/>
    <property type="match status" value="5"/>
</dbReference>
<dbReference type="SMART" id="SM00823">
    <property type="entry name" value="PKS_PP"/>
    <property type="match status" value="5"/>
</dbReference>
<dbReference type="PANTHER" id="PTHR45527:SF1">
    <property type="entry name" value="FATTY ACID SYNTHASE"/>
    <property type="match status" value="1"/>
</dbReference>
<dbReference type="GO" id="GO:0005829">
    <property type="term" value="C:cytosol"/>
    <property type="evidence" value="ECO:0007669"/>
    <property type="project" value="TreeGrafter"/>
</dbReference>
<dbReference type="InterPro" id="IPR006162">
    <property type="entry name" value="Ppantetheine_attach_site"/>
</dbReference>
<dbReference type="FunFam" id="3.40.50.980:FF:000002">
    <property type="entry name" value="Enterobactin synthetase component F"/>
    <property type="match status" value="1"/>
</dbReference>
<dbReference type="GO" id="GO:0072330">
    <property type="term" value="P:monocarboxylic acid biosynthetic process"/>
    <property type="evidence" value="ECO:0007669"/>
    <property type="project" value="UniProtKB-ARBA"/>
</dbReference>
<dbReference type="Gene3D" id="3.40.50.1820">
    <property type="entry name" value="alpha/beta hydrolase"/>
    <property type="match status" value="1"/>
</dbReference>
<keyword evidence="3" id="KW-0596">Phosphopantetheine</keyword>
<dbReference type="GO" id="GO:0044550">
    <property type="term" value="P:secondary metabolite biosynthetic process"/>
    <property type="evidence" value="ECO:0007669"/>
    <property type="project" value="UniProtKB-ARBA"/>
</dbReference>
<evidence type="ECO:0000313" key="7">
    <source>
        <dbReference type="Proteomes" id="UP000220629"/>
    </source>
</evidence>
<dbReference type="Pfam" id="PF00975">
    <property type="entry name" value="Thioesterase"/>
    <property type="match status" value="1"/>
</dbReference>
<dbReference type="CDD" id="cd05930">
    <property type="entry name" value="A_NRPS"/>
    <property type="match status" value="3"/>
</dbReference>
<feature type="domain" description="Carrier" evidence="5">
    <location>
        <begin position="2080"/>
        <end position="2154"/>
    </location>
</feature>
<comment type="caution">
    <text evidence="6">The sequence shown here is derived from an EMBL/GenBank/DDBJ whole genome shotgun (WGS) entry which is preliminary data.</text>
</comment>
<dbReference type="EMBL" id="PDDY01000004">
    <property type="protein sequence ID" value="PEH37547.1"/>
    <property type="molecule type" value="Genomic_DNA"/>
</dbReference>
<dbReference type="Gene3D" id="2.30.38.10">
    <property type="entry name" value="Luciferase, Domain 3"/>
    <property type="match status" value="5"/>
</dbReference>
<dbReference type="CDD" id="cd19531">
    <property type="entry name" value="LCL_NRPS-like"/>
    <property type="match status" value="4"/>
</dbReference>
<dbReference type="Gene3D" id="1.10.1200.10">
    <property type="entry name" value="ACP-like"/>
    <property type="match status" value="5"/>
</dbReference>
<dbReference type="InterPro" id="IPR023213">
    <property type="entry name" value="CAT-like_dom_sf"/>
</dbReference>
<evidence type="ECO:0000256" key="2">
    <source>
        <dbReference type="ARBA" id="ARBA00006432"/>
    </source>
</evidence>
<dbReference type="Pfam" id="PF13193">
    <property type="entry name" value="AMP-binding_C"/>
    <property type="match status" value="5"/>
</dbReference>
<dbReference type="InterPro" id="IPR001031">
    <property type="entry name" value="Thioesterase"/>
</dbReference>
<dbReference type="InterPro" id="IPR020806">
    <property type="entry name" value="PKS_PP-bd"/>
</dbReference>
<feature type="domain" description="Carrier" evidence="5">
    <location>
        <begin position="5274"/>
        <end position="5348"/>
    </location>
</feature>
<dbReference type="PROSITE" id="PS00455">
    <property type="entry name" value="AMP_BINDING"/>
    <property type="match status" value="5"/>
</dbReference>
<dbReference type="NCBIfam" id="NF003417">
    <property type="entry name" value="PRK04813.1"/>
    <property type="match status" value="5"/>
</dbReference>
<proteinExistence type="inferred from homology"/>
<dbReference type="FunFam" id="2.30.38.10:FF:000001">
    <property type="entry name" value="Non-ribosomal peptide synthetase PvdI"/>
    <property type="match status" value="5"/>
</dbReference>
<dbReference type="Pfam" id="PF00550">
    <property type="entry name" value="PP-binding"/>
    <property type="match status" value="5"/>
</dbReference>
<dbReference type="FunFam" id="3.40.50.980:FF:000001">
    <property type="entry name" value="Non-ribosomal peptide synthetase"/>
    <property type="match status" value="5"/>
</dbReference>
<evidence type="ECO:0000256" key="3">
    <source>
        <dbReference type="ARBA" id="ARBA00022450"/>
    </source>
</evidence>
<feature type="domain" description="Carrier" evidence="5">
    <location>
        <begin position="1016"/>
        <end position="1090"/>
    </location>
</feature>
<dbReference type="SUPFAM" id="SSF53474">
    <property type="entry name" value="alpha/beta-Hydrolases"/>
    <property type="match status" value="1"/>
</dbReference>
<dbReference type="FunFam" id="3.30.300.30:FF:000010">
    <property type="entry name" value="Enterobactin synthetase component F"/>
    <property type="match status" value="4"/>
</dbReference>
<dbReference type="InterPro" id="IPR036736">
    <property type="entry name" value="ACP-like_sf"/>
</dbReference>
<evidence type="ECO:0000259" key="5">
    <source>
        <dbReference type="PROSITE" id="PS50075"/>
    </source>
</evidence>
<dbReference type="InterPro" id="IPR000873">
    <property type="entry name" value="AMP-dep_synth/lig_dom"/>
</dbReference>
<dbReference type="Gene3D" id="3.40.50.980">
    <property type="match status" value="10"/>
</dbReference>
<feature type="domain" description="Carrier" evidence="5">
    <location>
        <begin position="3162"/>
        <end position="3236"/>
    </location>
</feature>
<dbReference type="Pfam" id="PF00668">
    <property type="entry name" value="Condensation"/>
    <property type="match status" value="5"/>
</dbReference>
<dbReference type="GO" id="GO:0043041">
    <property type="term" value="P:amino acid activation for nonribosomal peptide biosynthetic process"/>
    <property type="evidence" value="ECO:0007669"/>
    <property type="project" value="TreeGrafter"/>
</dbReference>
<keyword evidence="4" id="KW-0597">Phosphoprotein</keyword>
<dbReference type="Gene3D" id="3.30.559.30">
    <property type="entry name" value="Nonribosomal peptide synthetase, condensation domain"/>
    <property type="match status" value="5"/>
</dbReference>
<dbReference type="FunFam" id="1.10.1200.10:FF:000005">
    <property type="entry name" value="Nonribosomal peptide synthetase 1"/>
    <property type="match status" value="3"/>
</dbReference>
<dbReference type="SUPFAM" id="SSF47336">
    <property type="entry name" value="ACP-like"/>
    <property type="match status" value="5"/>
</dbReference>